<sequence length="67" mass="8032">MFATEDEDEYDQAGCLTWLNKFFEYHNELLQIELNRLRVLYHFANIIYADYISICCIAVLQISRTFC</sequence>
<dbReference type="GO" id="GO:0050285">
    <property type="term" value="F:sinapine esterase activity"/>
    <property type="evidence" value="ECO:0007669"/>
    <property type="project" value="UniProtKB-EC"/>
</dbReference>
<keyword evidence="2" id="KW-1133">Transmembrane helix</keyword>
<keyword evidence="2" id="KW-0472">Membrane</keyword>
<dbReference type="Gramene" id="rna7726">
    <property type="protein sequence ID" value="RHN72056.1"/>
    <property type="gene ID" value="gene7726"/>
</dbReference>
<dbReference type="Proteomes" id="UP000265566">
    <property type="component" value="Chromosome 2"/>
</dbReference>
<comment type="caution">
    <text evidence="3">The sequence shown here is derived from an EMBL/GenBank/DDBJ whole genome shotgun (WGS) entry which is preliminary data.</text>
</comment>
<proteinExistence type="inferred from homology"/>
<dbReference type="PANTHER" id="PTHR22835">
    <property type="entry name" value="ZINC FINGER FYVE DOMAIN CONTAINING PROTEIN"/>
    <property type="match status" value="1"/>
</dbReference>
<protein>
    <submittedName>
        <fullName evidence="3">Putative sinapine esterase</fullName>
        <ecNumber evidence="3">3.1.1.49</ecNumber>
    </submittedName>
</protein>
<reference evidence="3" key="1">
    <citation type="journal article" date="2018" name="Nat. Plants">
        <title>Whole-genome landscape of Medicago truncatula symbiotic genes.</title>
        <authorList>
            <person name="Pecrix Y."/>
            <person name="Gamas P."/>
            <person name="Carrere S."/>
        </authorList>
    </citation>
    <scope>NUCLEOTIDE SEQUENCE</scope>
    <source>
        <tissue evidence="3">Leaves</tissue>
    </source>
</reference>
<dbReference type="EMBL" id="PSQE01000002">
    <property type="protein sequence ID" value="RHN72056.1"/>
    <property type="molecule type" value="Genomic_DNA"/>
</dbReference>
<dbReference type="AlphaFoldDB" id="A0A396J224"/>
<accession>A0A396J224</accession>
<keyword evidence="2" id="KW-0812">Transmembrane</keyword>
<name>A0A396J224_MEDTR</name>
<evidence type="ECO:0000256" key="1">
    <source>
        <dbReference type="ARBA" id="ARBA00008668"/>
    </source>
</evidence>
<evidence type="ECO:0000256" key="2">
    <source>
        <dbReference type="SAM" id="Phobius"/>
    </source>
</evidence>
<organism evidence="3">
    <name type="scientific">Medicago truncatula</name>
    <name type="common">Barrel medic</name>
    <name type="synonym">Medicago tribuloides</name>
    <dbReference type="NCBI Taxonomy" id="3880"/>
    <lineage>
        <taxon>Eukaryota</taxon>
        <taxon>Viridiplantae</taxon>
        <taxon>Streptophyta</taxon>
        <taxon>Embryophyta</taxon>
        <taxon>Tracheophyta</taxon>
        <taxon>Spermatophyta</taxon>
        <taxon>Magnoliopsida</taxon>
        <taxon>eudicotyledons</taxon>
        <taxon>Gunneridae</taxon>
        <taxon>Pentapetalae</taxon>
        <taxon>rosids</taxon>
        <taxon>fabids</taxon>
        <taxon>Fabales</taxon>
        <taxon>Fabaceae</taxon>
        <taxon>Papilionoideae</taxon>
        <taxon>50 kb inversion clade</taxon>
        <taxon>NPAAA clade</taxon>
        <taxon>Hologalegina</taxon>
        <taxon>IRL clade</taxon>
        <taxon>Trifolieae</taxon>
        <taxon>Medicago</taxon>
    </lineage>
</organism>
<keyword evidence="3" id="KW-0378">Hydrolase</keyword>
<comment type="similarity">
    <text evidence="1">Belongs to the 'GDSL' lipolytic enzyme family.</text>
</comment>
<evidence type="ECO:0000313" key="3">
    <source>
        <dbReference type="EMBL" id="RHN72056.1"/>
    </source>
</evidence>
<gene>
    <name evidence="3" type="ORF">MtrunA17_Chr2g0283521</name>
</gene>
<dbReference type="EC" id="3.1.1.49" evidence="3"/>
<dbReference type="PANTHER" id="PTHR22835:SF683">
    <property type="entry name" value="OS05G0506800 PROTEIN"/>
    <property type="match status" value="1"/>
</dbReference>
<feature type="transmembrane region" description="Helical" evidence="2">
    <location>
        <begin position="39"/>
        <end position="60"/>
    </location>
</feature>